<keyword evidence="2" id="KW-1185">Reference proteome</keyword>
<reference evidence="1" key="1">
    <citation type="thesis" date="2020" institute="ProQuest LLC" country="789 East Eisenhower Parkway, Ann Arbor, MI, USA">
        <title>Comparative Genomics and Chromosome Evolution.</title>
        <authorList>
            <person name="Mudd A.B."/>
        </authorList>
    </citation>
    <scope>NUCLEOTIDE SEQUENCE</scope>
    <source>
        <strain evidence="1">Female2</strain>
        <tissue evidence="1">Blood</tissue>
    </source>
</reference>
<accession>A0A8T2IE60</accession>
<comment type="caution">
    <text evidence="1">The sequence shown here is derived from an EMBL/GenBank/DDBJ whole genome shotgun (WGS) entry which is preliminary data.</text>
</comment>
<dbReference type="AlphaFoldDB" id="A0A8T2IE60"/>
<name>A0A8T2IE60_9PIPI</name>
<protein>
    <submittedName>
        <fullName evidence="1">Uncharacterized protein</fullName>
    </submittedName>
</protein>
<dbReference type="Proteomes" id="UP000812440">
    <property type="component" value="Unassembled WGS sequence"/>
</dbReference>
<evidence type="ECO:0000313" key="2">
    <source>
        <dbReference type="Proteomes" id="UP000812440"/>
    </source>
</evidence>
<evidence type="ECO:0000313" key="1">
    <source>
        <dbReference type="EMBL" id="KAG8430302.1"/>
    </source>
</evidence>
<gene>
    <name evidence="1" type="ORF">GDO86_018022</name>
</gene>
<sequence>MYRNISTCKAFDVYELATNVTIAPPVLKLQVDQMARYQVCVLEMNGSGSQKQSLVTIHSNLGYFLHVTDVYSHQQRQPLSPL</sequence>
<proteinExistence type="predicted"/>
<organism evidence="1 2">
    <name type="scientific">Hymenochirus boettgeri</name>
    <name type="common">Congo dwarf clawed frog</name>
    <dbReference type="NCBI Taxonomy" id="247094"/>
    <lineage>
        <taxon>Eukaryota</taxon>
        <taxon>Metazoa</taxon>
        <taxon>Chordata</taxon>
        <taxon>Craniata</taxon>
        <taxon>Vertebrata</taxon>
        <taxon>Euteleostomi</taxon>
        <taxon>Amphibia</taxon>
        <taxon>Batrachia</taxon>
        <taxon>Anura</taxon>
        <taxon>Pipoidea</taxon>
        <taxon>Pipidae</taxon>
        <taxon>Pipinae</taxon>
        <taxon>Hymenochirus</taxon>
    </lineage>
</organism>
<dbReference type="EMBL" id="JAACNH010001149">
    <property type="protein sequence ID" value="KAG8430302.1"/>
    <property type="molecule type" value="Genomic_DNA"/>
</dbReference>